<gene>
    <name evidence="4" type="ORF">LOD99_1166</name>
</gene>
<dbReference type="SUPFAM" id="SSF50978">
    <property type="entry name" value="WD40 repeat-like"/>
    <property type="match status" value="1"/>
</dbReference>
<feature type="repeat" description="WD" evidence="3">
    <location>
        <begin position="206"/>
        <end position="237"/>
    </location>
</feature>
<sequence length="437" mass="49032">MNEMEKIRIVAQFLYEHNYETTLKSLLNESGTEFVAESMVHKTGELELILDEHYLQKNKTKSPLTLFDRFPKGDKLRHILPSRVLWRIEDMTCGKNVIVSRLRQDGTLFVAASDALLYKVNLGVELDKVAPDILTTIDKEMPLNEPLIKPLTPIPTTYNIHKGAILSIDIHPCHPDIIVSSSMDRSVAICDTSLYPEDTNLIKQIFRDHVKYVVGVKWSPSGAYFASVGYDSELNVYFGSISATYDTNFKKVFHETHKGAIEGIAFARHKDLLATCCRDDFLIHLYQMAVPPDGSDDTFSGGVSKVAEINLNSLGDDFISMTPMYVSFSPDDKHILVSTDRDRLIILSVEGGEVVATLYGASSDGFSQPKNSWHESSAYIYGTSQDNTVCVWEVVSQKIVSKLNGHKGRIRDLQIVSYQERQLMITGAFDATVCIWC</sequence>
<feature type="repeat" description="WD" evidence="3">
    <location>
        <begin position="403"/>
        <end position="437"/>
    </location>
</feature>
<dbReference type="PANTHER" id="PTHR19848">
    <property type="entry name" value="WD40 REPEAT PROTEIN"/>
    <property type="match status" value="1"/>
</dbReference>
<dbReference type="InterPro" id="IPR001680">
    <property type="entry name" value="WD40_rpt"/>
</dbReference>
<protein>
    <submittedName>
        <fullName evidence="4">WD repeat-containing protein 5-like</fullName>
    </submittedName>
</protein>
<evidence type="ECO:0000256" key="3">
    <source>
        <dbReference type="PROSITE-ProRule" id="PRU00221"/>
    </source>
</evidence>
<dbReference type="AlphaFoldDB" id="A0AAV7K538"/>
<dbReference type="EMBL" id="JAKMXF010000144">
    <property type="protein sequence ID" value="KAI6656367.1"/>
    <property type="molecule type" value="Genomic_DNA"/>
</dbReference>
<dbReference type="InterPro" id="IPR036322">
    <property type="entry name" value="WD40_repeat_dom_sf"/>
</dbReference>
<comment type="caution">
    <text evidence="4">The sequence shown here is derived from an EMBL/GenBank/DDBJ whole genome shotgun (WGS) entry which is preliminary data.</text>
</comment>
<name>A0AAV7K538_9METZ</name>
<dbReference type="SMART" id="SM00320">
    <property type="entry name" value="WD40"/>
    <property type="match status" value="5"/>
</dbReference>
<evidence type="ECO:0000313" key="5">
    <source>
        <dbReference type="Proteomes" id="UP001165289"/>
    </source>
</evidence>
<keyword evidence="2" id="KW-0677">Repeat</keyword>
<evidence type="ECO:0000313" key="4">
    <source>
        <dbReference type="EMBL" id="KAI6656367.1"/>
    </source>
</evidence>
<dbReference type="Pfam" id="PF00400">
    <property type="entry name" value="WD40"/>
    <property type="match status" value="3"/>
</dbReference>
<dbReference type="PROSITE" id="PS50082">
    <property type="entry name" value="WD_REPEATS_2"/>
    <property type="match status" value="2"/>
</dbReference>
<keyword evidence="5" id="KW-1185">Reference proteome</keyword>
<dbReference type="Proteomes" id="UP001165289">
    <property type="component" value="Unassembled WGS sequence"/>
</dbReference>
<dbReference type="Gene3D" id="2.130.10.10">
    <property type="entry name" value="YVTN repeat-like/Quinoprotein amine dehydrogenase"/>
    <property type="match status" value="2"/>
</dbReference>
<dbReference type="InterPro" id="IPR006594">
    <property type="entry name" value="LisH"/>
</dbReference>
<keyword evidence="1 3" id="KW-0853">WD repeat</keyword>
<accession>A0AAV7K538</accession>
<dbReference type="InterPro" id="IPR015943">
    <property type="entry name" value="WD40/YVTN_repeat-like_dom_sf"/>
</dbReference>
<evidence type="ECO:0000256" key="1">
    <source>
        <dbReference type="ARBA" id="ARBA00022574"/>
    </source>
</evidence>
<dbReference type="PROSITE" id="PS50294">
    <property type="entry name" value="WD_REPEATS_REGION"/>
    <property type="match status" value="1"/>
</dbReference>
<evidence type="ECO:0000256" key="2">
    <source>
        <dbReference type="ARBA" id="ARBA00022737"/>
    </source>
</evidence>
<reference evidence="4 5" key="1">
    <citation type="journal article" date="2023" name="BMC Biol.">
        <title>The compact genome of the sponge Oopsacas minuta (Hexactinellida) is lacking key metazoan core genes.</title>
        <authorList>
            <person name="Santini S."/>
            <person name="Schenkelaars Q."/>
            <person name="Jourda C."/>
            <person name="Duchesne M."/>
            <person name="Belahbib H."/>
            <person name="Rocher C."/>
            <person name="Selva M."/>
            <person name="Riesgo A."/>
            <person name="Vervoort M."/>
            <person name="Leys S.P."/>
            <person name="Kodjabachian L."/>
            <person name="Le Bivic A."/>
            <person name="Borchiellini C."/>
            <person name="Claverie J.M."/>
            <person name="Renard E."/>
        </authorList>
    </citation>
    <scope>NUCLEOTIDE SEQUENCE [LARGE SCALE GENOMIC DNA]</scope>
    <source>
        <strain evidence="4">SPO-2</strain>
    </source>
</reference>
<dbReference type="PROSITE" id="PS50896">
    <property type="entry name" value="LISH"/>
    <property type="match status" value="1"/>
</dbReference>
<proteinExistence type="predicted"/>
<dbReference type="PANTHER" id="PTHR19848:SF8">
    <property type="entry name" value="F-BOX AND WD REPEAT DOMAIN CONTAINING 7"/>
    <property type="match status" value="1"/>
</dbReference>
<organism evidence="4 5">
    <name type="scientific">Oopsacas minuta</name>
    <dbReference type="NCBI Taxonomy" id="111878"/>
    <lineage>
        <taxon>Eukaryota</taxon>
        <taxon>Metazoa</taxon>
        <taxon>Porifera</taxon>
        <taxon>Hexactinellida</taxon>
        <taxon>Hexasterophora</taxon>
        <taxon>Lyssacinosida</taxon>
        <taxon>Leucopsacidae</taxon>
        <taxon>Oopsacas</taxon>
    </lineage>
</organism>